<dbReference type="InterPro" id="IPR043129">
    <property type="entry name" value="ATPase_NBD"/>
</dbReference>
<dbReference type="GO" id="GO:0002949">
    <property type="term" value="P:tRNA threonylcarbamoyladenosine modification"/>
    <property type="evidence" value="ECO:0007669"/>
    <property type="project" value="InterPro"/>
</dbReference>
<name>A0A542ZXG5_RARFA</name>
<dbReference type="SUPFAM" id="SSF53067">
    <property type="entry name" value="Actin-like ATPase domain"/>
    <property type="match status" value="1"/>
</dbReference>
<dbReference type="InterPro" id="IPR022496">
    <property type="entry name" value="T6A_TsaB"/>
</dbReference>
<reference evidence="2 3" key="1">
    <citation type="submission" date="2019-06" db="EMBL/GenBank/DDBJ databases">
        <title>Sequencing the genomes of 1000 actinobacteria strains.</title>
        <authorList>
            <person name="Klenk H.-P."/>
        </authorList>
    </citation>
    <scope>NUCLEOTIDE SEQUENCE [LARGE SCALE GENOMIC DNA]</scope>
    <source>
        <strain evidence="2 3">DSM 4813</strain>
    </source>
</reference>
<dbReference type="EMBL" id="VFOS01000001">
    <property type="protein sequence ID" value="TQL65048.1"/>
    <property type="molecule type" value="Genomic_DNA"/>
</dbReference>
<comment type="caution">
    <text evidence="2">The sequence shown here is derived from an EMBL/GenBank/DDBJ whole genome shotgun (WGS) entry which is preliminary data.</text>
</comment>
<dbReference type="PANTHER" id="PTHR11735">
    <property type="entry name" value="TRNA N6-ADENOSINE THREONYLCARBAMOYLTRANSFERASE"/>
    <property type="match status" value="1"/>
</dbReference>
<gene>
    <name evidence="2" type="ORF">FB461_1581</name>
</gene>
<evidence type="ECO:0000313" key="2">
    <source>
        <dbReference type="EMBL" id="TQL65048.1"/>
    </source>
</evidence>
<dbReference type="PANTHER" id="PTHR11735:SF11">
    <property type="entry name" value="TRNA THREONYLCARBAMOYLADENOSINE BIOSYNTHESIS PROTEIN TSAB"/>
    <property type="match status" value="1"/>
</dbReference>
<dbReference type="RefSeq" id="WP_142120463.1">
    <property type="nucleotide sequence ID" value="NZ_BAAASV010000002.1"/>
</dbReference>
<dbReference type="AlphaFoldDB" id="A0A542ZXG5"/>
<accession>A0A542ZXG5</accession>
<dbReference type="NCBIfam" id="TIGR03725">
    <property type="entry name" value="T6A_YeaZ"/>
    <property type="match status" value="1"/>
</dbReference>
<dbReference type="OrthoDB" id="9809995at2"/>
<evidence type="ECO:0000313" key="3">
    <source>
        <dbReference type="Proteomes" id="UP000315389"/>
    </source>
</evidence>
<evidence type="ECO:0000259" key="1">
    <source>
        <dbReference type="Pfam" id="PF00814"/>
    </source>
</evidence>
<dbReference type="Gene3D" id="3.30.420.40">
    <property type="match status" value="1"/>
</dbReference>
<proteinExistence type="predicted"/>
<keyword evidence="3" id="KW-1185">Reference proteome</keyword>
<dbReference type="InterPro" id="IPR000905">
    <property type="entry name" value="Gcp-like_dom"/>
</dbReference>
<dbReference type="Proteomes" id="UP000315389">
    <property type="component" value="Unassembled WGS sequence"/>
</dbReference>
<feature type="domain" description="Gcp-like" evidence="1">
    <location>
        <begin position="31"/>
        <end position="135"/>
    </location>
</feature>
<dbReference type="Pfam" id="PF00814">
    <property type="entry name" value="TsaD"/>
    <property type="match status" value="1"/>
</dbReference>
<dbReference type="GO" id="GO:0005829">
    <property type="term" value="C:cytosol"/>
    <property type="evidence" value="ECO:0007669"/>
    <property type="project" value="TreeGrafter"/>
</dbReference>
<sequence>MPTLALDTSSGIAVAIVGQDGPLAAARLDSDRQHAERLSPLIASALADARLRPADIDRVVVGTGPAPFTGLRAGLVAARTFAYARGIPVFGVCSLDAVALSAAEQLTLPVGTRLLVLSDARRKEVYARRYRIEQSDDAPLGAIPIDAGRSFARAGEPWVSRPAEISFEDESSYVVASPTPIGVLSGSGIGTDRSDLGVDPALLVRVADADLAAGADLPADPLYLRRPDAQVPGPAKKAG</sequence>
<organism evidence="2 3">
    <name type="scientific">Rarobacter faecitabidus</name>
    <dbReference type="NCBI Taxonomy" id="13243"/>
    <lineage>
        <taxon>Bacteria</taxon>
        <taxon>Bacillati</taxon>
        <taxon>Actinomycetota</taxon>
        <taxon>Actinomycetes</taxon>
        <taxon>Micrococcales</taxon>
        <taxon>Rarobacteraceae</taxon>
        <taxon>Rarobacter</taxon>
    </lineage>
</organism>
<protein>
    <submittedName>
        <fullName evidence="2">tRNA threonylcarbamoyladenosine biosynthesis protein TsaB</fullName>
    </submittedName>
</protein>